<reference evidence="1 2" key="1">
    <citation type="submission" date="2023-11" db="EMBL/GenBank/DDBJ databases">
        <title>Plant-associative lifestyle of Vibrio porteresiae and its evolutionary dynamics.</title>
        <authorList>
            <person name="Rameshkumar N."/>
            <person name="Kirti K."/>
        </authorList>
    </citation>
    <scope>NUCLEOTIDE SEQUENCE [LARGE SCALE GENOMIC DNA]</scope>
    <source>
        <strain evidence="1 2">MSSRF38</strain>
    </source>
</reference>
<dbReference type="Proteomes" id="UP001283366">
    <property type="component" value="Unassembled WGS sequence"/>
</dbReference>
<sequence>MKVILNTLANSGECTPECQTILSPLEPHEVLSCIHLSLTTGSKS</sequence>
<organism evidence="1 2">
    <name type="scientific">Vibrio mangrovi</name>
    <dbReference type="NCBI Taxonomy" id="474394"/>
    <lineage>
        <taxon>Bacteria</taxon>
        <taxon>Pseudomonadati</taxon>
        <taxon>Pseudomonadota</taxon>
        <taxon>Gammaproteobacteria</taxon>
        <taxon>Vibrionales</taxon>
        <taxon>Vibrionaceae</taxon>
        <taxon>Vibrio</taxon>
    </lineage>
</organism>
<evidence type="ECO:0000313" key="1">
    <source>
        <dbReference type="EMBL" id="MDW6005188.1"/>
    </source>
</evidence>
<dbReference type="RefSeq" id="WP_261856174.1">
    <property type="nucleotide sequence ID" value="NZ_AP024884.1"/>
</dbReference>
<gene>
    <name evidence="1" type="ORF">SBX37_20185</name>
</gene>
<keyword evidence="2" id="KW-1185">Reference proteome</keyword>
<accession>A0ABU4IB50</accession>
<comment type="caution">
    <text evidence="1">The sequence shown here is derived from an EMBL/GenBank/DDBJ whole genome shotgun (WGS) entry which is preliminary data.</text>
</comment>
<dbReference type="EMBL" id="JAWRCO010000002">
    <property type="protein sequence ID" value="MDW6005188.1"/>
    <property type="molecule type" value="Genomic_DNA"/>
</dbReference>
<protein>
    <submittedName>
        <fullName evidence="1">Uncharacterized protein</fullName>
    </submittedName>
</protein>
<proteinExistence type="predicted"/>
<name>A0ABU4IB50_9VIBR</name>
<evidence type="ECO:0000313" key="2">
    <source>
        <dbReference type="Proteomes" id="UP001283366"/>
    </source>
</evidence>